<dbReference type="SUPFAM" id="SSF81330">
    <property type="entry name" value="Gated mechanosensitive channel"/>
    <property type="match status" value="1"/>
</dbReference>
<protein>
    <recommendedName>
        <fullName evidence="10">Large-conductance mechanosensitive channel</fullName>
    </recommendedName>
</protein>
<evidence type="ECO:0000313" key="12">
    <source>
        <dbReference type="Proteomes" id="UP001597361"/>
    </source>
</evidence>
<evidence type="ECO:0000256" key="4">
    <source>
        <dbReference type="ARBA" id="ARBA00022475"/>
    </source>
</evidence>
<keyword evidence="3 10" id="KW-0813">Transport</keyword>
<evidence type="ECO:0000256" key="3">
    <source>
        <dbReference type="ARBA" id="ARBA00022448"/>
    </source>
</evidence>
<comment type="subunit">
    <text evidence="10">Homopentamer.</text>
</comment>
<accession>A0ABW4VX29</accession>
<comment type="caution">
    <text evidence="11">The sequence shown here is derived from an EMBL/GenBank/DDBJ whole genome shotgun (WGS) entry which is preliminary data.</text>
</comment>
<dbReference type="PANTHER" id="PTHR30266">
    <property type="entry name" value="MECHANOSENSITIVE CHANNEL MSCL"/>
    <property type="match status" value="1"/>
</dbReference>
<proteinExistence type="inferred from homology"/>
<evidence type="ECO:0000256" key="5">
    <source>
        <dbReference type="ARBA" id="ARBA00022692"/>
    </source>
</evidence>
<dbReference type="HAMAP" id="MF_00115">
    <property type="entry name" value="MscL"/>
    <property type="match status" value="1"/>
</dbReference>
<keyword evidence="4 10" id="KW-1003">Cell membrane</keyword>
<comment type="subcellular location">
    <subcellularLocation>
        <location evidence="1 10">Cell membrane</location>
        <topology evidence="1 10">Multi-pass membrane protein</topology>
    </subcellularLocation>
</comment>
<dbReference type="InterPro" id="IPR037673">
    <property type="entry name" value="MSC/AndL"/>
</dbReference>
<dbReference type="NCBIfam" id="NF001843">
    <property type="entry name" value="PRK00567.1-4"/>
    <property type="match status" value="1"/>
</dbReference>
<keyword evidence="7 10" id="KW-0406">Ion transport</keyword>
<keyword evidence="6 10" id="KW-1133">Transmembrane helix</keyword>
<keyword evidence="5 10" id="KW-0812">Transmembrane</keyword>
<evidence type="ECO:0000256" key="6">
    <source>
        <dbReference type="ARBA" id="ARBA00022989"/>
    </source>
</evidence>
<comment type="similarity">
    <text evidence="2 10">Belongs to the MscL family.</text>
</comment>
<name>A0ABW4VX29_9BACT</name>
<feature type="transmembrane region" description="Helical" evidence="10">
    <location>
        <begin position="12"/>
        <end position="33"/>
    </location>
</feature>
<keyword evidence="9 10" id="KW-0407">Ion channel</keyword>
<gene>
    <name evidence="10 11" type="primary">mscL</name>
    <name evidence="11" type="ORF">ACFSKL_21775</name>
</gene>
<dbReference type="Gene3D" id="1.10.1200.120">
    <property type="entry name" value="Large-conductance mechanosensitive channel, MscL, domain 1"/>
    <property type="match status" value="1"/>
</dbReference>
<organism evidence="11 12">
    <name type="scientific">Belliella marina</name>
    <dbReference type="NCBI Taxonomy" id="1644146"/>
    <lineage>
        <taxon>Bacteria</taxon>
        <taxon>Pseudomonadati</taxon>
        <taxon>Bacteroidota</taxon>
        <taxon>Cytophagia</taxon>
        <taxon>Cytophagales</taxon>
        <taxon>Cyclobacteriaceae</taxon>
        <taxon>Belliella</taxon>
    </lineage>
</organism>
<evidence type="ECO:0000256" key="10">
    <source>
        <dbReference type="HAMAP-Rule" id="MF_00115"/>
    </source>
</evidence>
<evidence type="ECO:0000256" key="1">
    <source>
        <dbReference type="ARBA" id="ARBA00004651"/>
    </source>
</evidence>
<sequence length="136" mass="14644">MGMLKEFKAFAIKGNVVDLAVAVIIGGAFGKIVSSFVNDIVMPPLGVMLGGVDFKDLVITLREAYTVDGVDFPAVVMSYGNFIQNIVDFVIIAFVIFLAIRAINSMKKKEEAAPAAPAAPPKSEVLLEEIRDLLKK</sequence>
<keyword evidence="12" id="KW-1185">Reference proteome</keyword>
<dbReference type="RefSeq" id="WP_376889315.1">
    <property type="nucleotide sequence ID" value="NZ_JBHUHR010000048.1"/>
</dbReference>
<dbReference type="PRINTS" id="PR01264">
    <property type="entry name" value="MECHCHANNEL"/>
</dbReference>
<dbReference type="PROSITE" id="PS01327">
    <property type="entry name" value="MSCL"/>
    <property type="match status" value="1"/>
</dbReference>
<dbReference type="InterPro" id="IPR036019">
    <property type="entry name" value="MscL_channel"/>
</dbReference>
<comment type="function">
    <text evidence="10">Channel that opens in response to stretch forces in the membrane lipid bilayer. May participate in the regulation of osmotic pressure changes within the cell.</text>
</comment>
<evidence type="ECO:0000256" key="9">
    <source>
        <dbReference type="ARBA" id="ARBA00023303"/>
    </source>
</evidence>
<reference evidence="12" key="1">
    <citation type="journal article" date="2019" name="Int. J. Syst. Evol. Microbiol.">
        <title>The Global Catalogue of Microorganisms (GCM) 10K type strain sequencing project: providing services to taxonomists for standard genome sequencing and annotation.</title>
        <authorList>
            <consortium name="The Broad Institute Genomics Platform"/>
            <consortium name="The Broad Institute Genome Sequencing Center for Infectious Disease"/>
            <person name="Wu L."/>
            <person name="Ma J."/>
        </authorList>
    </citation>
    <scope>NUCLEOTIDE SEQUENCE [LARGE SCALE GENOMIC DNA]</scope>
    <source>
        <strain evidence="12">CGMCC 1.15180</strain>
    </source>
</reference>
<evidence type="ECO:0000256" key="8">
    <source>
        <dbReference type="ARBA" id="ARBA00023136"/>
    </source>
</evidence>
<dbReference type="PANTHER" id="PTHR30266:SF2">
    <property type="entry name" value="LARGE-CONDUCTANCE MECHANOSENSITIVE CHANNEL"/>
    <property type="match status" value="1"/>
</dbReference>
<dbReference type="NCBIfam" id="NF010557">
    <property type="entry name" value="PRK13952.1"/>
    <property type="match status" value="1"/>
</dbReference>
<evidence type="ECO:0000256" key="7">
    <source>
        <dbReference type="ARBA" id="ARBA00023065"/>
    </source>
</evidence>
<dbReference type="Pfam" id="PF01741">
    <property type="entry name" value="MscL"/>
    <property type="match status" value="1"/>
</dbReference>
<dbReference type="EMBL" id="JBHUHR010000048">
    <property type="protein sequence ID" value="MFD2037440.1"/>
    <property type="molecule type" value="Genomic_DNA"/>
</dbReference>
<dbReference type="InterPro" id="IPR019823">
    <property type="entry name" value="Mechanosensitive_channel_CS"/>
</dbReference>
<keyword evidence="8 10" id="KW-0472">Membrane</keyword>
<evidence type="ECO:0000256" key="2">
    <source>
        <dbReference type="ARBA" id="ARBA00007254"/>
    </source>
</evidence>
<evidence type="ECO:0000313" key="11">
    <source>
        <dbReference type="EMBL" id="MFD2037440.1"/>
    </source>
</evidence>
<dbReference type="NCBIfam" id="TIGR00220">
    <property type="entry name" value="mscL"/>
    <property type="match status" value="1"/>
</dbReference>
<feature type="transmembrane region" description="Helical" evidence="10">
    <location>
        <begin position="82"/>
        <end position="100"/>
    </location>
</feature>
<dbReference type="Proteomes" id="UP001597361">
    <property type="component" value="Unassembled WGS sequence"/>
</dbReference>
<dbReference type="InterPro" id="IPR001185">
    <property type="entry name" value="MS_channel"/>
</dbReference>